<dbReference type="AlphaFoldDB" id="A0A224Y7S2"/>
<protein>
    <submittedName>
        <fullName evidence="1">Uncharacterized protein</fullName>
    </submittedName>
</protein>
<proteinExistence type="predicted"/>
<name>A0A224Y7S2_9ACAR</name>
<dbReference type="EMBL" id="GFPF01001629">
    <property type="protein sequence ID" value="MAA12775.1"/>
    <property type="molecule type" value="Transcribed_RNA"/>
</dbReference>
<organism evidence="1">
    <name type="scientific">Rhipicephalus zambeziensis</name>
    <dbReference type="NCBI Taxonomy" id="60191"/>
    <lineage>
        <taxon>Eukaryota</taxon>
        <taxon>Metazoa</taxon>
        <taxon>Ecdysozoa</taxon>
        <taxon>Arthropoda</taxon>
        <taxon>Chelicerata</taxon>
        <taxon>Arachnida</taxon>
        <taxon>Acari</taxon>
        <taxon>Parasitiformes</taxon>
        <taxon>Ixodida</taxon>
        <taxon>Ixodoidea</taxon>
        <taxon>Ixodidae</taxon>
        <taxon>Rhipicephalinae</taxon>
        <taxon>Rhipicephalus</taxon>
        <taxon>Rhipicephalus</taxon>
    </lineage>
</organism>
<accession>A0A224Y7S2</accession>
<evidence type="ECO:0000313" key="1">
    <source>
        <dbReference type="EMBL" id="MAA12775.1"/>
    </source>
</evidence>
<reference evidence="1" key="1">
    <citation type="journal article" date="2017" name="Parasit. Vectors">
        <title>Sialotranscriptomics of Rhipicephalus zambeziensis reveals intricate expression profiles of secretory proteins and suggests tight temporal transcriptional regulation during blood-feeding.</title>
        <authorList>
            <person name="de Castro M.H."/>
            <person name="de Klerk D."/>
            <person name="Pienaar R."/>
            <person name="Rees D.J.G."/>
            <person name="Mans B.J."/>
        </authorList>
    </citation>
    <scope>NUCLEOTIDE SEQUENCE</scope>
    <source>
        <tissue evidence="1">Salivary glands</tissue>
    </source>
</reference>
<sequence>MTTSYIMGDKYTSFFTDSPSCSTSSRSFASRVCNILSKHSTIWELQKASALNMTYPYFLFLLLNRLFIKNIIPQDFLTVEGLCLPFAHLAMPEQRPQCICCLHKLRGVSSFCLDRPAIFSTVLLDEQLSFSICSLLPSIFSRQARYLA</sequence>